<dbReference type="OrthoDB" id="5419927at2759"/>
<keyword evidence="5" id="KW-1185">Reference proteome</keyword>
<dbReference type="PANTHER" id="PTHR40619">
    <property type="entry name" value="FUNGAL STAND N-TERMINAL GOODBYE DOMAIN-CONTAINING PROTEIN"/>
    <property type="match status" value="1"/>
</dbReference>
<dbReference type="EMBL" id="PDNA01000030">
    <property type="protein sequence ID" value="PGH23027.1"/>
    <property type="molecule type" value="Genomic_DNA"/>
</dbReference>
<accession>A0A2B7YQW5</accession>
<dbReference type="Pfam" id="PF24883">
    <property type="entry name" value="NPHP3_N"/>
    <property type="match status" value="1"/>
</dbReference>
<protein>
    <recommendedName>
        <fullName evidence="3">Nephrocystin 3-like N-terminal domain-containing protein</fullName>
    </recommendedName>
</protein>
<dbReference type="PANTHER" id="PTHR40619:SF3">
    <property type="entry name" value="FUNGAL STAND N-TERMINAL GOODBYE DOMAIN-CONTAINING PROTEIN"/>
    <property type="match status" value="1"/>
</dbReference>
<feature type="compositionally biased region" description="Basic and acidic residues" evidence="2">
    <location>
        <begin position="58"/>
        <end position="69"/>
    </location>
</feature>
<name>A0A2B7YQW5_POLH7</name>
<dbReference type="InterPro" id="IPR056884">
    <property type="entry name" value="NPHP3-like_N"/>
</dbReference>
<dbReference type="STRING" id="1447883.A0A2B7YQW5"/>
<sequence length="670" mass="76558">MHFNRKPKFVPWRSEEGKRRRREVVKYMKEELPKSDIPAAEDAEYDERTGKFVPEIDSTSHEQNDRSEPFEEGQIQGDDDLTRALLRLKDLNLIPSLDIDVKNCSWNDVFHQMDDANVQYAKKAEGFKGFAVKFWRSMGKRADDAAPWLEFIPSEVGGGILKSGLALAKKSYDKKEKIFSAMEDIPFVIMRAQVMRRRFPRHEDLKTACSKGYETILEATADLISYLLPEKEVKKVLFFFNRRASTGKIDGTLAKVKAEAENLRRFTEDIWEEMLVLMNDNVAHIKKRGDEMYTMADEHLELGKKTNAGVTELKASFKELADASVGMLASAADRAAADKMNIMNYIMPFLEERLRQMEERILQGGQYPSREPKSQALITPEILIEFLEVSPQQPFDDLNFVLRQSRGFSAISMGQANSLLRTEEFGQWSQPQRPSLLLVNGMIELDGPNKISSISFLAASLVTSLAKLQPEAEVIYFFCGLHTPKNDQLRGPNGVLRSLVWQMLLALERRKSLSLEFINTRSLRDALEQSNLEALCYTFQELLFQLQLGTPVYCIVDGIDWYEGSQASKDLEYLIRELGNLAESDQLPAVFKVLMTSSYQSRIAARALNFSRNNQCVFLRPDLSDSGILLERKMEVYPAGRREQKVTYTDSDDQWYTSDEDEFAGNNPYT</sequence>
<evidence type="ECO:0000256" key="1">
    <source>
        <dbReference type="ARBA" id="ARBA00022737"/>
    </source>
</evidence>
<feature type="region of interest" description="Disordered" evidence="2">
    <location>
        <begin position="31"/>
        <end position="75"/>
    </location>
</feature>
<dbReference type="AlphaFoldDB" id="A0A2B7YQW5"/>
<feature type="domain" description="Nephrocystin 3-like N-terminal" evidence="3">
    <location>
        <begin position="417"/>
        <end position="597"/>
    </location>
</feature>
<reference evidence="4 5" key="1">
    <citation type="submission" date="2017-10" db="EMBL/GenBank/DDBJ databases">
        <title>Comparative genomics in systemic dimorphic fungi from Ajellomycetaceae.</title>
        <authorList>
            <person name="Munoz J.F."/>
            <person name="Mcewen J.G."/>
            <person name="Clay O.K."/>
            <person name="Cuomo C.A."/>
        </authorList>
    </citation>
    <scope>NUCLEOTIDE SEQUENCE [LARGE SCALE GENOMIC DNA]</scope>
    <source>
        <strain evidence="4 5">UAMH7299</strain>
    </source>
</reference>
<evidence type="ECO:0000256" key="2">
    <source>
        <dbReference type="SAM" id="MobiDB-lite"/>
    </source>
</evidence>
<dbReference type="Proteomes" id="UP000224634">
    <property type="component" value="Unassembled WGS sequence"/>
</dbReference>
<evidence type="ECO:0000259" key="3">
    <source>
        <dbReference type="Pfam" id="PF24883"/>
    </source>
</evidence>
<evidence type="ECO:0000313" key="4">
    <source>
        <dbReference type="EMBL" id="PGH23027.1"/>
    </source>
</evidence>
<organism evidence="4 5">
    <name type="scientific">Polytolypa hystricis (strain UAMH7299)</name>
    <dbReference type="NCBI Taxonomy" id="1447883"/>
    <lineage>
        <taxon>Eukaryota</taxon>
        <taxon>Fungi</taxon>
        <taxon>Dikarya</taxon>
        <taxon>Ascomycota</taxon>
        <taxon>Pezizomycotina</taxon>
        <taxon>Eurotiomycetes</taxon>
        <taxon>Eurotiomycetidae</taxon>
        <taxon>Onygenales</taxon>
        <taxon>Onygenales incertae sedis</taxon>
        <taxon>Polytolypa</taxon>
    </lineage>
</organism>
<keyword evidence="1" id="KW-0677">Repeat</keyword>
<comment type="caution">
    <text evidence="4">The sequence shown here is derived from an EMBL/GenBank/DDBJ whole genome shotgun (WGS) entry which is preliminary data.</text>
</comment>
<proteinExistence type="predicted"/>
<evidence type="ECO:0000313" key="5">
    <source>
        <dbReference type="Proteomes" id="UP000224634"/>
    </source>
</evidence>
<gene>
    <name evidence="4" type="ORF">AJ80_02942</name>
</gene>